<organism evidence="2 3">
    <name type="scientific">Streptomyces goshikiensis</name>
    <dbReference type="NCBI Taxonomy" id="1942"/>
    <lineage>
        <taxon>Bacteria</taxon>
        <taxon>Bacillati</taxon>
        <taxon>Actinomycetota</taxon>
        <taxon>Actinomycetes</taxon>
        <taxon>Kitasatosporales</taxon>
        <taxon>Streptomycetaceae</taxon>
        <taxon>Streptomyces</taxon>
    </lineage>
</organism>
<protein>
    <submittedName>
        <fullName evidence="2">Uncharacterized protein</fullName>
    </submittedName>
</protein>
<dbReference type="Proteomes" id="UP001432075">
    <property type="component" value="Plasmid unnamed1"/>
</dbReference>
<feature type="chain" id="PRO_5046174179" evidence="1">
    <location>
        <begin position="33"/>
        <end position="68"/>
    </location>
</feature>
<name>A0ABZ1RXL4_9ACTN</name>
<proteinExistence type="predicted"/>
<feature type="signal peptide" evidence="1">
    <location>
        <begin position="1"/>
        <end position="32"/>
    </location>
</feature>
<gene>
    <name evidence="2" type="ORF">OHU17_36570</name>
</gene>
<evidence type="ECO:0000256" key="1">
    <source>
        <dbReference type="SAM" id="SignalP"/>
    </source>
</evidence>
<keyword evidence="1" id="KW-0732">Signal</keyword>
<accession>A0ABZ1RXL4</accession>
<keyword evidence="2" id="KW-0614">Plasmid</keyword>
<geneLocation type="plasmid" evidence="2 3">
    <name>unnamed1</name>
</geneLocation>
<dbReference type="EMBL" id="CP108058">
    <property type="protein sequence ID" value="WUO51378.1"/>
    <property type="molecule type" value="Genomic_DNA"/>
</dbReference>
<dbReference type="RefSeq" id="WP_328777712.1">
    <property type="nucleotide sequence ID" value="NZ_CP108058.1"/>
</dbReference>
<sequence length="68" mass="6741">MFKLPRACAALGLTLLAATALGAAGLTPAALADTPTPVGQRVVVQADGVGHDAEPEVNNTGSSFEPLV</sequence>
<keyword evidence="3" id="KW-1185">Reference proteome</keyword>
<evidence type="ECO:0000313" key="2">
    <source>
        <dbReference type="EMBL" id="WUO51378.1"/>
    </source>
</evidence>
<reference evidence="2" key="1">
    <citation type="submission" date="2022-10" db="EMBL/GenBank/DDBJ databases">
        <title>The complete genomes of actinobacterial strains from the NBC collection.</title>
        <authorList>
            <person name="Joergensen T.S."/>
            <person name="Alvarez Arevalo M."/>
            <person name="Sterndorff E.B."/>
            <person name="Faurdal D."/>
            <person name="Vuksanovic O."/>
            <person name="Mourched A.-S."/>
            <person name="Charusanti P."/>
            <person name="Shaw S."/>
            <person name="Blin K."/>
            <person name="Weber T."/>
        </authorList>
    </citation>
    <scope>NUCLEOTIDE SEQUENCE</scope>
    <source>
        <strain evidence="2">NBC_00283</strain>
        <plasmid evidence="2">unnamed1</plasmid>
    </source>
</reference>
<evidence type="ECO:0000313" key="3">
    <source>
        <dbReference type="Proteomes" id="UP001432075"/>
    </source>
</evidence>